<sequence>MKLFQLMILLSCFSSLLMAKQLKFNKVINDNQVQFHYLWLDQDQQQHALSFAIQKTAVFNDFRNFKAFKSQRAQRYVNLQLAKTLSQQPLDGVQLKFLPASTEFTITIKAESALNIRQAKEKIQRMQHQLMQQYLADNFYHQFVNYDHSTAIKPDHLRFAQDSISHFNNVKIAVLSQLANQDARTVINYVLSFVQAIPYATLASRVTASGAGFNPPLQLLWQNQGDCDSKVTLTAAILAALLPQLKMQLLFINNHALMAFNIPSQGQERTVTIAGQVYVLAEPTGPAAMRIGEVSPEAEFAIRNNRYYSEAFINTRSL</sequence>
<accession>A0A1H7I033</accession>
<feature type="signal peptide" evidence="2">
    <location>
        <begin position="1"/>
        <end position="19"/>
    </location>
</feature>
<evidence type="ECO:0000256" key="1">
    <source>
        <dbReference type="SAM" id="Coils"/>
    </source>
</evidence>
<protein>
    <recommendedName>
        <fullName evidence="5">Transglutaminase-like superfamily protein</fullName>
    </recommendedName>
</protein>
<keyword evidence="1" id="KW-0175">Coiled coil</keyword>
<dbReference type="STRING" id="641665.GCA_002104455_00043"/>
<dbReference type="OrthoDB" id="5592079at2"/>
<proteinExistence type="predicted"/>
<evidence type="ECO:0000313" key="4">
    <source>
        <dbReference type="Proteomes" id="UP000199297"/>
    </source>
</evidence>
<dbReference type="EMBL" id="FOBI01000001">
    <property type="protein sequence ID" value="SEK55963.1"/>
    <property type="molecule type" value="Genomic_DNA"/>
</dbReference>
<name>A0A1H7I033_9GAMM</name>
<dbReference type="AlphaFoldDB" id="A0A1H7I033"/>
<evidence type="ECO:0000256" key="2">
    <source>
        <dbReference type="SAM" id="SignalP"/>
    </source>
</evidence>
<keyword evidence="2" id="KW-0732">Signal</keyword>
<dbReference type="Proteomes" id="UP000199297">
    <property type="component" value="Unassembled WGS sequence"/>
</dbReference>
<dbReference type="RefSeq" id="WP_085282068.1">
    <property type="nucleotide sequence ID" value="NZ_FOBI01000001.1"/>
</dbReference>
<gene>
    <name evidence="3" type="ORF">SAMN05216262_101663</name>
</gene>
<reference evidence="4" key="1">
    <citation type="submission" date="2016-10" db="EMBL/GenBank/DDBJ databases">
        <authorList>
            <person name="Varghese N."/>
            <person name="Submissions S."/>
        </authorList>
    </citation>
    <scope>NUCLEOTIDE SEQUENCE [LARGE SCALE GENOMIC DNA]</scope>
    <source>
        <strain evidence="4">CGMCC 1.9127</strain>
    </source>
</reference>
<evidence type="ECO:0000313" key="3">
    <source>
        <dbReference type="EMBL" id="SEK55963.1"/>
    </source>
</evidence>
<organism evidence="3 4">
    <name type="scientific">Colwellia chukchiensis</name>
    <dbReference type="NCBI Taxonomy" id="641665"/>
    <lineage>
        <taxon>Bacteria</taxon>
        <taxon>Pseudomonadati</taxon>
        <taxon>Pseudomonadota</taxon>
        <taxon>Gammaproteobacteria</taxon>
        <taxon>Alteromonadales</taxon>
        <taxon>Colwelliaceae</taxon>
        <taxon>Colwellia</taxon>
    </lineage>
</organism>
<feature type="coiled-coil region" evidence="1">
    <location>
        <begin position="109"/>
        <end position="136"/>
    </location>
</feature>
<keyword evidence="4" id="KW-1185">Reference proteome</keyword>
<feature type="chain" id="PRO_5011725986" description="Transglutaminase-like superfamily protein" evidence="2">
    <location>
        <begin position="20"/>
        <end position="318"/>
    </location>
</feature>
<evidence type="ECO:0008006" key="5">
    <source>
        <dbReference type="Google" id="ProtNLM"/>
    </source>
</evidence>